<name>A0A368GVR7_ANCCA</name>
<evidence type="ECO:0000256" key="1">
    <source>
        <dbReference type="ARBA" id="ARBA00022630"/>
    </source>
</evidence>
<dbReference type="GO" id="GO:0010181">
    <property type="term" value="F:FMN binding"/>
    <property type="evidence" value="ECO:0007669"/>
    <property type="project" value="InterPro"/>
</dbReference>
<dbReference type="EMBL" id="JOJR01000062">
    <property type="protein sequence ID" value="RCN47439.1"/>
    <property type="molecule type" value="Genomic_DNA"/>
</dbReference>
<dbReference type="AlphaFoldDB" id="A0A368GVR7"/>
<evidence type="ECO:0000256" key="2">
    <source>
        <dbReference type="ARBA" id="ARBA00023002"/>
    </source>
</evidence>
<evidence type="ECO:0000313" key="5">
    <source>
        <dbReference type="Proteomes" id="UP000252519"/>
    </source>
</evidence>
<keyword evidence="1" id="KW-0285">Flavoprotein</keyword>
<comment type="caution">
    <text evidence="4">The sequence shown here is derived from an EMBL/GenBank/DDBJ whole genome shotgun (WGS) entry which is preliminary data.</text>
</comment>
<dbReference type="CDD" id="cd04733">
    <property type="entry name" value="OYE_like_2_FMN"/>
    <property type="match status" value="1"/>
</dbReference>
<dbReference type="Gene3D" id="3.20.20.70">
    <property type="entry name" value="Aldolase class I"/>
    <property type="match status" value="1"/>
</dbReference>
<dbReference type="PANTHER" id="PTHR43656:SF5">
    <property type="entry name" value="NADH:FLAVIN OXIDOREDUCTASE_NADH OXIDASE N-TERMINAL DOMAIN-CONTAINING PROTEIN"/>
    <property type="match status" value="1"/>
</dbReference>
<protein>
    <submittedName>
        <fullName evidence="4">Oxidoreductase, FAD/FMN-binding protein</fullName>
    </submittedName>
</protein>
<gene>
    <name evidence="4" type="ORF">ANCCAN_06470</name>
</gene>
<dbReference type="InterPro" id="IPR001155">
    <property type="entry name" value="OxRdtase_FMN_N"/>
</dbReference>
<dbReference type="OrthoDB" id="1663137at2759"/>
<evidence type="ECO:0000259" key="3">
    <source>
        <dbReference type="Pfam" id="PF00724"/>
    </source>
</evidence>
<dbReference type="InterPro" id="IPR013785">
    <property type="entry name" value="Aldolase_TIM"/>
</dbReference>
<keyword evidence="5" id="KW-1185">Reference proteome</keyword>
<dbReference type="InterPro" id="IPR051799">
    <property type="entry name" value="NADH_flavin_oxidoreductase"/>
</dbReference>
<accession>A0A368GVR7</accession>
<reference evidence="4 5" key="1">
    <citation type="submission" date="2014-10" db="EMBL/GenBank/DDBJ databases">
        <title>Draft genome of the hookworm Ancylostoma caninum.</title>
        <authorList>
            <person name="Mitreva M."/>
        </authorList>
    </citation>
    <scope>NUCLEOTIDE SEQUENCE [LARGE SCALE GENOMIC DNA]</scope>
    <source>
        <strain evidence="4 5">Baltimore</strain>
    </source>
</reference>
<sequence>MPTPELINVYDKWGRGGYGVILTGNVMVDPRNLENAGNPIICKENDSAQLRKAFSEMARVSKNDGALAVTQLSHAGRQTPLVVNEHPYSCSDVQLESTFTKSGKPIPLQLDQIKPEVIDRFIYAAKFAYDTGFDGVQIHAAHGYLLSQFMSPSTNKRTDRYGGSLENRFRVIEEIFEGIRKEIPARTGFIVGIKTNSVEFQKDGLTPKDAKIACAMMEECGFDFVELSGGNLARTAWAHERESTRKREAYFIELAEEIRPVFKDTILYLTGGFRTAAAMVDAIKGNATDGIGLGRPITAEPDLPLKILSEKCVAAPDTKLDQDDFVITYLLCLTQMGQMARQPASALKSVCDGIADLSRAEEAENFIKYAATLKSEAEKLNKEKKPFYGIIPYTNLF</sequence>
<keyword evidence="2" id="KW-0560">Oxidoreductase</keyword>
<dbReference type="STRING" id="29170.A0A368GVR7"/>
<dbReference type="Proteomes" id="UP000252519">
    <property type="component" value="Unassembled WGS sequence"/>
</dbReference>
<dbReference type="Pfam" id="PF00724">
    <property type="entry name" value="Oxidored_FMN"/>
    <property type="match status" value="1"/>
</dbReference>
<proteinExistence type="predicted"/>
<feature type="domain" description="NADH:flavin oxidoreductase/NADH oxidase N-terminal" evidence="3">
    <location>
        <begin position="13"/>
        <end position="308"/>
    </location>
</feature>
<dbReference type="PANTHER" id="PTHR43656">
    <property type="entry name" value="BINDING OXIDOREDUCTASE, PUTATIVE (AFU_ORTHOLOGUE AFUA_2G08260)-RELATED"/>
    <property type="match status" value="1"/>
</dbReference>
<evidence type="ECO:0000313" key="4">
    <source>
        <dbReference type="EMBL" id="RCN47439.1"/>
    </source>
</evidence>
<dbReference type="GO" id="GO:0016491">
    <property type="term" value="F:oxidoreductase activity"/>
    <property type="evidence" value="ECO:0007669"/>
    <property type="project" value="UniProtKB-KW"/>
</dbReference>
<dbReference type="SUPFAM" id="SSF51395">
    <property type="entry name" value="FMN-linked oxidoreductases"/>
    <property type="match status" value="1"/>
</dbReference>
<organism evidence="4 5">
    <name type="scientific">Ancylostoma caninum</name>
    <name type="common">Dog hookworm</name>
    <dbReference type="NCBI Taxonomy" id="29170"/>
    <lineage>
        <taxon>Eukaryota</taxon>
        <taxon>Metazoa</taxon>
        <taxon>Ecdysozoa</taxon>
        <taxon>Nematoda</taxon>
        <taxon>Chromadorea</taxon>
        <taxon>Rhabditida</taxon>
        <taxon>Rhabditina</taxon>
        <taxon>Rhabditomorpha</taxon>
        <taxon>Strongyloidea</taxon>
        <taxon>Ancylostomatidae</taxon>
        <taxon>Ancylostomatinae</taxon>
        <taxon>Ancylostoma</taxon>
    </lineage>
</organism>